<dbReference type="GO" id="GO:0044281">
    <property type="term" value="P:small molecule metabolic process"/>
    <property type="evidence" value="ECO:0007669"/>
    <property type="project" value="UniProtKB-ARBA"/>
</dbReference>
<feature type="binding site" evidence="15">
    <location>
        <position position="574"/>
    </location>
    <ligand>
        <name>[4Fe-4S] cluster</name>
        <dbReference type="ChEBI" id="CHEBI:49883"/>
        <label>2</label>
    </ligand>
</feature>
<comment type="subunit">
    <text evidence="2">Heterodimer of the IorA and IorB subunits.</text>
</comment>
<dbReference type="GO" id="GO:0043805">
    <property type="term" value="F:indolepyruvate ferredoxin oxidoreductase activity"/>
    <property type="evidence" value="ECO:0007669"/>
    <property type="project" value="UniProtKB-UniRule"/>
</dbReference>
<keyword evidence="11 14" id="KW-0411">Iron-sulfur</keyword>
<comment type="caution">
    <text evidence="17">The sequence shown here is derived from an EMBL/GenBank/DDBJ whole genome shotgun (WGS) entry which is preliminary data.</text>
</comment>
<evidence type="ECO:0000256" key="3">
    <source>
        <dbReference type="ARBA" id="ARBA00012812"/>
    </source>
</evidence>
<feature type="domain" description="4Fe-4S ferredoxin-type" evidence="16">
    <location>
        <begin position="553"/>
        <end position="582"/>
    </location>
</feature>
<dbReference type="PROSITE" id="PS51379">
    <property type="entry name" value="4FE4S_FER_2"/>
    <property type="match status" value="2"/>
</dbReference>
<accession>A0A2J6WEG5</accession>
<evidence type="ECO:0000256" key="7">
    <source>
        <dbReference type="ARBA" id="ARBA00022723"/>
    </source>
</evidence>
<dbReference type="CDD" id="cd02008">
    <property type="entry name" value="TPP_IOR_alpha"/>
    <property type="match status" value="1"/>
</dbReference>
<dbReference type="InterPro" id="IPR045025">
    <property type="entry name" value="HACL1-like"/>
</dbReference>
<dbReference type="GO" id="GO:0046872">
    <property type="term" value="F:metal ion binding"/>
    <property type="evidence" value="ECO:0007669"/>
    <property type="project" value="UniProtKB-UniRule"/>
</dbReference>
<dbReference type="GO" id="GO:0051539">
    <property type="term" value="F:4 iron, 4 sulfur cluster binding"/>
    <property type="evidence" value="ECO:0007669"/>
    <property type="project" value="UniProtKB-UniRule"/>
</dbReference>
<evidence type="ECO:0000313" key="17">
    <source>
        <dbReference type="EMBL" id="PMP67490.1"/>
    </source>
</evidence>
<keyword evidence="5 14" id="KW-0813">Transport</keyword>
<feature type="binding site" evidence="15">
    <location>
        <position position="568"/>
    </location>
    <ligand>
        <name>[4Fe-4S] cluster</name>
        <dbReference type="ChEBI" id="CHEBI:49883"/>
        <label>1</label>
    </ligand>
</feature>
<dbReference type="EC" id="1.2.7.8" evidence="3 14"/>
<evidence type="ECO:0000256" key="5">
    <source>
        <dbReference type="ARBA" id="ARBA00022448"/>
    </source>
</evidence>
<feature type="binding site" evidence="15">
    <location>
        <position position="562"/>
    </location>
    <ligand>
        <name>[4Fe-4S] cluster</name>
        <dbReference type="ChEBI" id="CHEBI:49883"/>
        <label>1</label>
    </ligand>
</feature>
<organism evidence="17 18">
    <name type="scientific">Caldisericum exile</name>
    <dbReference type="NCBI Taxonomy" id="693075"/>
    <lineage>
        <taxon>Bacteria</taxon>
        <taxon>Pseudomonadati</taxon>
        <taxon>Caldisericota/Cryosericota group</taxon>
        <taxon>Caldisericota</taxon>
        <taxon>Caldisericia</taxon>
        <taxon>Caldisericales</taxon>
        <taxon>Caldisericaceae</taxon>
        <taxon>Caldisericum</taxon>
    </lineage>
</organism>
<dbReference type="Proteomes" id="UP000237040">
    <property type="component" value="Unassembled WGS sequence"/>
</dbReference>
<dbReference type="SUPFAM" id="SSF54862">
    <property type="entry name" value="4Fe-4S ferredoxins"/>
    <property type="match status" value="1"/>
</dbReference>
<dbReference type="Gene3D" id="3.30.70.20">
    <property type="match status" value="1"/>
</dbReference>
<keyword evidence="17" id="KW-0670">Pyruvate</keyword>
<dbReference type="GO" id="GO:0030976">
    <property type="term" value="F:thiamine pyrophosphate binding"/>
    <property type="evidence" value="ECO:0007669"/>
    <property type="project" value="InterPro"/>
</dbReference>
<dbReference type="InterPro" id="IPR029061">
    <property type="entry name" value="THDP-binding"/>
</dbReference>
<comment type="catalytic activity">
    <reaction evidence="13 14">
        <text>indole-3-pyruvate + 2 oxidized [2Fe-2S]-[ferredoxin] + CoA = (indol-3-yl)acetyl-CoA + 2 reduced [2Fe-2S]-[ferredoxin] + CO2 + H(+)</text>
        <dbReference type="Rhea" id="RHEA:12645"/>
        <dbReference type="Rhea" id="RHEA-COMP:10000"/>
        <dbReference type="Rhea" id="RHEA-COMP:10001"/>
        <dbReference type="ChEBI" id="CHEBI:15378"/>
        <dbReference type="ChEBI" id="CHEBI:16526"/>
        <dbReference type="ChEBI" id="CHEBI:17640"/>
        <dbReference type="ChEBI" id="CHEBI:33737"/>
        <dbReference type="ChEBI" id="CHEBI:33738"/>
        <dbReference type="ChEBI" id="CHEBI:57271"/>
        <dbReference type="ChEBI" id="CHEBI:57287"/>
        <dbReference type="EC" id="1.2.7.8"/>
    </reaction>
</comment>
<evidence type="ECO:0000256" key="11">
    <source>
        <dbReference type="ARBA" id="ARBA00023014"/>
    </source>
</evidence>
<name>A0A2J6WEG5_9BACT</name>
<dbReference type="InterPro" id="IPR017900">
    <property type="entry name" value="4Fe4S_Fe_S_CS"/>
</dbReference>
<dbReference type="SUPFAM" id="SSF52922">
    <property type="entry name" value="TK C-terminal domain-like"/>
    <property type="match status" value="1"/>
</dbReference>
<evidence type="ECO:0000256" key="12">
    <source>
        <dbReference type="ARBA" id="ARBA00030514"/>
    </source>
</evidence>
<dbReference type="Gene3D" id="3.40.50.970">
    <property type="match status" value="2"/>
</dbReference>
<evidence type="ECO:0000256" key="8">
    <source>
        <dbReference type="ARBA" id="ARBA00022982"/>
    </source>
</evidence>
<dbReference type="InterPro" id="IPR017896">
    <property type="entry name" value="4Fe4S_Fe-S-bd"/>
</dbReference>
<keyword evidence="6 14" id="KW-0004">4Fe-4S</keyword>
<dbReference type="FunFam" id="3.40.50.970:FF:000039">
    <property type="entry name" value="Indolepyruvate oxidoreductase subunit IorA"/>
    <property type="match status" value="1"/>
</dbReference>
<evidence type="ECO:0000313" key="18">
    <source>
        <dbReference type="Proteomes" id="UP000237040"/>
    </source>
</evidence>
<dbReference type="NCBIfam" id="TIGR03336">
    <property type="entry name" value="IOR_alpha"/>
    <property type="match status" value="1"/>
</dbReference>
<dbReference type="InterPro" id="IPR009014">
    <property type="entry name" value="Transketo_C/PFOR_II"/>
</dbReference>
<comment type="cofactor">
    <cofactor evidence="14 15">
        <name>[4Fe-4S] cluster</name>
        <dbReference type="ChEBI" id="CHEBI:49883"/>
    </cofactor>
    <text evidence="14 15">Binds 2 [4Fe-4S] clusters. In this family the first cluster has a non-standard and varying [4Fe-4S] binding motif CX(2)CX(2)CX(4-5)CP.</text>
</comment>
<proteinExistence type="predicted"/>
<dbReference type="Pfam" id="PF01855">
    <property type="entry name" value="POR_N"/>
    <property type="match status" value="1"/>
</dbReference>
<dbReference type="Pfam" id="PF13237">
    <property type="entry name" value="Fer4_10"/>
    <property type="match status" value="1"/>
</dbReference>
<dbReference type="Gene3D" id="3.40.50.920">
    <property type="match status" value="1"/>
</dbReference>
<dbReference type="Pfam" id="PF02775">
    <property type="entry name" value="TPP_enzyme_C"/>
    <property type="match status" value="1"/>
</dbReference>
<sequence length="612" mass="67586">MHPLISKKSGERLFLLGNEAVVRGAIEGGVAVTATYPGTPSSEIGDTFYEIYKELGIYFEFSVNEKVALEVAASGSVSGLRSFVWFKHVGLNVASDSFMSLAYTDIRGGLVVLSADDPSMFSSQNEQDNRHYARLGNVVLIEPSTPQEMKDLMPYAFMVSEKVRLPILFRTTTRVAHMRGVVELGDIFTNFPQGEFIRDPAKLVPVPSNAYRSKGEIIEKLKKAEYIANESVFNKLIEVDGKIDTGLLIIVSGVSFNYVMDALAERNLKAMVLKLTLTYPFPEKLVMEAMKNKEKILVVEEVDPIMEKEIYYILGRYGLNKKVYGKLDGTLPIAYEYNQDIIESALEHILGLNFERPKPLKTELPLAVRPPVFCPGCPHRGMYDAVKRAVNELGIDAIYPNDIGCYTLSINAPFNMADYLLSMGSSVGTASGLSKFSGKKVIAFIGDSTFFHAGIPALVNAVHNKDNFTLVILDNRTTAMTGAQPNPGLDEEGKRKIDIESVVKGIGVDYVKTVDPYNLKMSTEAVKEALNTEGVSVVISKRECALIVPKKKYTFVVDLEKCTGCMNCINEIACPAMYVTEDHKVQIDEFLCDGCAVCVQTCPEKAIKVRKI</sequence>
<dbReference type="InterPro" id="IPR011766">
    <property type="entry name" value="TPP_enzyme_TPP-bd"/>
</dbReference>
<feature type="binding site" evidence="15">
    <location>
        <position position="595"/>
    </location>
    <ligand>
        <name>[4Fe-4S] cluster</name>
        <dbReference type="ChEBI" id="CHEBI:49883"/>
        <label>2</label>
    </ligand>
</feature>
<evidence type="ECO:0000256" key="9">
    <source>
        <dbReference type="ARBA" id="ARBA00023002"/>
    </source>
</evidence>
<evidence type="ECO:0000256" key="15">
    <source>
        <dbReference type="PIRSR" id="PIRSR006439-50"/>
    </source>
</evidence>
<dbReference type="SUPFAM" id="SSF52518">
    <property type="entry name" value="Thiamin diphosphate-binding fold (THDP-binding)"/>
    <property type="match status" value="2"/>
</dbReference>
<feature type="binding site" evidence="15">
    <location>
        <position position="565"/>
    </location>
    <ligand>
        <name>[4Fe-4S] cluster</name>
        <dbReference type="ChEBI" id="CHEBI:49883"/>
        <label>1</label>
    </ligand>
</feature>
<evidence type="ECO:0000256" key="4">
    <source>
        <dbReference type="ARBA" id="ARBA00017710"/>
    </source>
</evidence>
<dbReference type="AlphaFoldDB" id="A0A2J6WEG5"/>
<gene>
    <name evidence="17" type="primary">iorA</name>
    <name evidence="17" type="ORF">C0189_03050</name>
</gene>
<feature type="binding site" evidence="15">
    <location>
        <position position="598"/>
    </location>
    <ligand>
        <name>[4Fe-4S] cluster</name>
        <dbReference type="ChEBI" id="CHEBI:49883"/>
        <label>2</label>
    </ligand>
</feature>
<evidence type="ECO:0000256" key="10">
    <source>
        <dbReference type="ARBA" id="ARBA00023004"/>
    </source>
</evidence>
<dbReference type="CDD" id="cd07034">
    <property type="entry name" value="TPP_PYR_PFOR_IOR-alpha_like"/>
    <property type="match status" value="1"/>
</dbReference>
<keyword evidence="9 14" id="KW-0560">Oxidoreductase</keyword>
<evidence type="ECO:0000256" key="14">
    <source>
        <dbReference type="PIRNR" id="PIRNR006439"/>
    </source>
</evidence>
<dbReference type="EMBL" id="PNIL01000044">
    <property type="protein sequence ID" value="PMP67490.1"/>
    <property type="molecule type" value="Genomic_DNA"/>
</dbReference>
<feature type="binding site" evidence="15">
    <location>
        <position position="592"/>
    </location>
    <ligand>
        <name>[4Fe-4S] cluster</name>
        <dbReference type="ChEBI" id="CHEBI:49883"/>
        <label>2</label>
    </ligand>
</feature>
<keyword evidence="10 14" id="KW-0408">Iron</keyword>
<evidence type="ECO:0000256" key="6">
    <source>
        <dbReference type="ARBA" id="ARBA00022485"/>
    </source>
</evidence>
<dbReference type="PIRSF" id="PIRSF006439">
    <property type="entry name" value="Indolepyruvate_ferr_oxidored"/>
    <property type="match status" value="1"/>
</dbReference>
<dbReference type="PANTHER" id="PTHR43710">
    <property type="entry name" value="2-HYDROXYACYL-COA LYASE"/>
    <property type="match status" value="1"/>
</dbReference>
<dbReference type="InterPro" id="IPR017721">
    <property type="entry name" value="IorA"/>
</dbReference>
<evidence type="ECO:0000256" key="1">
    <source>
        <dbReference type="ARBA" id="ARBA00002995"/>
    </source>
</evidence>
<evidence type="ECO:0000259" key="16">
    <source>
        <dbReference type="PROSITE" id="PS51379"/>
    </source>
</evidence>
<feature type="binding site" evidence="15">
    <location>
        <position position="602"/>
    </location>
    <ligand>
        <name>[4Fe-4S] cluster</name>
        <dbReference type="ChEBI" id="CHEBI:49883"/>
        <label>1</label>
    </ligand>
</feature>
<feature type="domain" description="4Fe-4S ferredoxin-type" evidence="16">
    <location>
        <begin position="583"/>
        <end position="612"/>
    </location>
</feature>
<dbReference type="PROSITE" id="PS00198">
    <property type="entry name" value="4FE4S_FER_1"/>
    <property type="match status" value="1"/>
</dbReference>
<dbReference type="PANTHER" id="PTHR43710:SF7">
    <property type="entry name" value="INDOLEPYRUVATE OXIDOREDUCTASE SUBUNIT IORA"/>
    <property type="match status" value="1"/>
</dbReference>
<comment type="function">
    <text evidence="1 14">Catalyzes the ferredoxin-dependent oxidative decarboxylation of arylpyruvates.</text>
</comment>
<dbReference type="InterPro" id="IPR002880">
    <property type="entry name" value="Pyrv_Fd/Flavodoxin_OxRdtase_N"/>
</dbReference>
<reference evidence="17 18" key="1">
    <citation type="submission" date="2018-01" db="EMBL/GenBank/DDBJ databases">
        <title>Metagenomic assembled genomes from two thermal pools in the Uzon Caldera, Kamchatka, Russia.</title>
        <authorList>
            <person name="Wilkins L."/>
            <person name="Ettinger C."/>
        </authorList>
    </citation>
    <scope>NUCLEOTIDE SEQUENCE [LARGE SCALE GENOMIC DNA]</scope>
    <source>
        <strain evidence="17">ZAV-07</strain>
    </source>
</reference>
<keyword evidence="7 14" id="KW-0479">Metal-binding</keyword>
<keyword evidence="8 14" id="KW-0249">Electron transport</keyword>
<protein>
    <recommendedName>
        <fullName evidence="4 14">Indolepyruvate oxidoreductase subunit IorA</fullName>
        <shortName evidence="14">IOR</shortName>
        <ecNumber evidence="3 14">1.2.7.8</ecNumber>
    </recommendedName>
    <alternativeName>
        <fullName evidence="12 14">Indolepyruvate ferredoxin oxidoreductase subunit alpha</fullName>
    </alternativeName>
</protein>
<evidence type="ECO:0000256" key="13">
    <source>
        <dbReference type="ARBA" id="ARBA00048332"/>
    </source>
</evidence>
<evidence type="ECO:0000256" key="2">
    <source>
        <dbReference type="ARBA" id="ARBA00011238"/>
    </source>
</evidence>